<dbReference type="InterPro" id="IPR017000">
    <property type="entry name" value="MUB"/>
</dbReference>
<evidence type="ECO:0000256" key="4">
    <source>
        <dbReference type="ARBA" id="ARBA00022481"/>
    </source>
</evidence>
<dbReference type="EMBL" id="CM010715">
    <property type="protein sequence ID" value="RZC43877.1"/>
    <property type="molecule type" value="Genomic_DNA"/>
</dbReference>
<evidence type="ECO:0000256" key="8">
    <source>
        <dbReference type="PIRNR" id="PIRNR032572"/>
    </source>
</evidence>
<evidence type="ECO:0000313" key="11">
    <source>
        <dbReference type="Proteomes" id="UP000316621"/>
    </source>
</evidence>
<dbReference type="CDD" id="cd01814">
    <property type="entry name" value="Ubl_MUBs_plant"/>
    <property type="match status" value="1"/>
</dbReference>
<evidence type="ECO:0000256" key="3">
    <source>
        <dbReference type="ARBA" id="ARBA00022475"/>
    </source>
</evidence>
<evidence type="ECO:0000256" key="6">
    <source>
        <dbReference type="ARBA" id="ARBA00023288"/>
    </source>
</evidence>
<evidence type="ECO:0000259" key="9">
    <source>
        <dbReference type="PROSITE" id="PS50053"/>
    </source>
</evidence>
<dbReference type="GO" id="GO:0005886">
    <property type="term" value="C:plasma membrane"/>
    <property type="evidence" value="ECO:0007669"/>
    <property type="project" value="UniProtKB-SubCell"/>
</dbReference>
<dbReference type="Gramene" id="RZC43877">
    <property type="protein sequence ID" value="RZC43877"/>
    <property type="gene ID" value="C5167_036834"/>
</dbReference>
<evidence type="ECO:0000256" key="1">
    <source>
        <dbReference type="ARBA" id="ARBA00002929"/>
    </source>
</evidence>
<dbReference type="PROSITE" id="PS50053">
    <property type="entry name" value="UBIQUITIN_2"/>
    <property type="match status" value="1"/>
</dbReference>
<dbReference type="SUPFAM" id="SSF54236">
    <property type="entry name" value="Ubiquitin-like"/>
    <property type="match status" value="1"/>
</dbReference>
<dbReference type="InterPro" id="IPR000626">
    <property type="entry name" value="Ubiquitin-like_dom"/>
</dbReference>
<dbReference type="STRING" id="3469.A0A4Y7I4S1"/>
<gene>
    <name evidence="10" type="ORF">C5167_036834</name>
</gene>
<evidence type="ECO:0000256" key="2">
    <source>
        <dbReference type="ARBA" id="ARBA00004193"/>
    </source>
</evidence>
<keyword evidence="3 8" id="KW-1003">Cell membrane</keyword>
<dbReference type="PANTHER" id="PTHR13169:SF0">
    <property type="entry name" value="UBIQUITIN-LIKE PROTEIN 3"/>
    <property type="match status" value="1"/>
</dbReference>
<accession>A0A4Y7I4S1</accession>
<dbReference type="InterPro" id="IPR029071">
    <property type="entry name" value="Ubiquitin-like_domsf"/>
</dbReference>
<dbReference type="Pfam" id="PF13881">
    <property type="entry name" value="Rad60-SLD_2"/>
    <property type="match status" value="1"/>
</dbReference>
<comment type="subcellular location">
    <subcellularLocation>
        <location evidence="2">Cell membrane</location>
        <topology evidence="2">Lipid-anchor</topology>
    </subcellularLocation>
</comment>
<dbReference type="InterPro" id="IPR039540">
    <property type="entry name" value="UBL3-like_ubiquitin_dom"/>
</dbReference>
<dbReference type="Proteomes" id="UP000316621">
    <property type="component" value="Chromosome 1"/>
</dbReference>
<sequence length="119" mass="13091">MGGEELIELKFRLADGSDIGPNKYNPTTTVGSLKEIIISQWPQGKQNGPKAVSDVKLINAGRILENNKTLTESRVPVGEMPGGTITMHVVVQHPMVDKKSGNFLEPYKALICFLYTYES</sequence>
<proteinExistence type="predicted"/>
<keyword evidence="11" id="KW-1185">Reference proteome</keyword>
<comment type="function">
    <text evidence="1 8">May serve as docking site to facilitate the association of other proteins to the plasma membrane.</text>
</comment>
<evidence type="ECO:0000256" key="5">
    <source>
        <dbReference type="ARBA" id="ARBA00023136"/>
    </source>
</evidence>
<dbReference type="InterPro" id="IPR040015">
    <property type="entry name" value="UBL3-like"/>
</dbReference>
<keyword evidence="5 8" id="KW-0472">Membrane</keyword>
<organism evidence="10 11">
    <name type="scientific">Papaver somniferum</name>
    <name type="common">Opium poppy</name>
    <dbReference type="NCBI Taxonomy" id="3469"/>
    <lineage>
        <taxon>Eukaryota</taxon>
        <taxon>Viridiplantae</taxon>
        <taxon>Streptophyta</taxon>
        <taxon>Embryophyta</taxon>
        <taxon>Tracheophyta</taxon>
        <taxon>Spermatophyta</taxon>
        <taxon>Magnoliopsida</taxon>
        <taxon>Ranunculales</taxon>
        <taxon>Papaveraceae</taxon>
        <taxon>Papaveroideae</taxon>
        <taxon>Papaver</taxon>
    </lineage>
</organism>
<dbReference type="PANTHER" id="PTHR13169">
    <property type="entry name" value="UBIQUITIN-LIKE PROTEIN 3 HCG-1 PROTEIN"/>
    <property type="match status" value="1"/>
</dbReference>
<dbReference type="PIRSF" id="PIRSF032572">
    <property type="entry name" value="MUB"/>
    <property type="match status" value="1"/>
</dbReference>
<evidence type="ECO:0000256" key="7">
    <source>
        <dbReference type="ARBA" id="ARBA00023289"/>
    </source>
</evidence>
<dbReference type="AlphaFoldDB" id="A0A4Y7I4S1"/>
<name>A0A4Y7I4S1_PAPSO</name>
<dbReference type="Gene3D" id="3.10.20.90">
    <property type="entry name" value="Phosphatidylinositol 3-kinase Catalytic Subunit, Chain A, domain 1"/>
    <property type="match status" value="1"/>
</dbReference>
<keyword evidence="6" id="KW-0449">Lipoprotein</keyword>
<keyword evidence="7" id="KW-0636">Prenylation</keyword>
<feature type="domain" description="Ubiquitin-like" evidence="9">
    <location>
        <begin position="7"/>
        <end position="75"/>
    </location>
</feature>
<evidence type="ECO:0000313" key="10">
    <source>
        <dbReference type="EMBL" id="RZC43877.1"/>
    </source>
</evidence>
<reference evidence="10 11" key="1">
    <citation type="journal article" date="2018" name="Science">
        <title>The opium poppy genome and morphinan production.</title>
        <authorList>
            <person name="Guo L."/>
            <person name="Winzer T."/>
            <person name="Yang X."/>
            <person name="Li Y."/>
            <person name="Ning Z."/>
            <person name="He Z."/>
            <person name="Teodor R."/>
            <person name="Lu Y."/>
            <person name="Bowser T.A."/>
            <person name="Graham I.A."/>
            <person name="Ye K."/>
        </authorList>
    </citation>
    <scope>NUCLEOTIDE SEQUENCE [LARGE SCALE GENOMIC DNA]</scope>
    <source>
        <strain evidence="11">cv. HN1</strain>
        <tissue evidence="10">Leaves</tissue>
    </source>
</reference>
<keyword evidence="4" id="KW-0488">Methylation</keyword>
<dbReference type="OMA" id="DNFTHES"/>
<protein>
    <recommendedName>
        <fullName evidence="8">Membrane-anchored ubiquitin-fold protein</fullName>
    </recommendedName>
</protein>